<dbReference type="SUPFAM" id="SSF54285">
    <property type="entry name" value="MoaD/ThiS"/>
    <property type="match status" value="1"/>
</dbReference>
<dbReference type="InterPro" id="IPR016155">
    <property type="entry name" value="Mopterin_synth/thiamin_S_b"/>
</dbReference>
<evidence type="ECO:0000313" key="2">
    <source>
        <dbReference type="Proteomes" id="UP000199423"/>
    </source>
</evidence>
<evidence type="ECO:0000313" key="1">
    <source>
        <dbReference type="EMBL" id="SFV26685.1"/>
    </source>
</evidence>
<dbReference type="RefSeq" id="WP_092863894.1">
    <property type="nucleotide sequence ID" value="NZ_FPCH01000001.1"/>
</dbReference>
<sequence length="72" mass="7463">MLQHEASTELIVNGRKTVSEAGTLAALIAERGLGEAKVATALNGQFVPEARRATTTLSSGDRVEIVSARQGG</sequence>
<dbReference type="NCBIfam" id="TIGR01683">
    <property type="entry name" value="thiS"/>
    <property type="match status" value="1"/>
</dbReference>
<dbReference type="EMBL" id="FPCH01000001">
    <property type="protein sequence ID" value="SFV26685.1"/>
    <property type="molecule type" value="Genomic_DNA"/>
</dbReference>
<dbReference type="AlphaFoldDB" id="A0A1I7MWD0"/>
<keyword evidence="2" id="KW-1185">Reference proteome</keyword>
<dbReference type="CDD" id="cd00565">
    <property type="entry name" value="Ubl_ThiS"/>
    <property type="match status" value="1"/>
</dbReference>
<dbReference type="STRING" id="51670.SAMN04488557_0556"/>
<dbReference type="OrthoDB" id="197113at2"/>
<name>A0A1I7MWD0_9HYPH</name>
<protein>
    <submittedName>
        <fullName evidence="1">Sulfur carrier protein</fullName>
    </submittedName>
</protein>
<accession>A0A1I7MWD0</accession>
<organism evidence="1 2">
    <name type="scientific">Hyphomicrobium facile</name>
    <dbReference type="NCBI Taxonomy" id="51670"/>
    <lineage>
        <taxon>Bacteria</taxon>
        <taxon>Pseudomonadati</taxon>
        <taxon>Pseudomonadota</taxon>
        <taxon>Alphaproteobacteria</taxon>
        <taxon>Hyphomicrobiales</taxon>
        <taxon>Hyphomicrobiaceae</taxon>
        <taxon>Hyphomicrobium</taxon>
    </lineage>
</organism>
<dbReference type="Proteomes" id="UP000199423">
    <property type="component" value="Unassembled WGS sequence"/>
</dbReference>
<reference evidence="2" key="1">
    <citation type="submission" date="2016-10" db="EMBL/GenBank/DDBJ databases">
        <authorList>
            <person name="Varghese N."/>
            <person name="Submissions S."/>
        </authorList>
    </citation>
    <scope>NUCLEOTIDE SEQUENCE [LARGE SCALE GENOMIC DNA]</scope>
    <source>
        <strain evidence="2">DSM 1565</strain>
    </source>
</reference>
<gene>
    <name evidence="1" type="ORF">SAMN04488557_0556</name>
</gene>
<dbReference type="Pfam" id="PF02597">
    <property type="entry name" value="ThiS"/>
    <property type="match status" value="1"/>
</dbReference>
<dbReference type="PANTHER" id="PTHR34472">
    <property type="entry name" value="SULFUR CARRIER PROTEIN THIS"/>
    <property type="match status" value="1"/>
</dbReference>
<dbReference type="InterPro" id="IPR012675">
    <property type="entry name" value="Beta-grasp_dom_sf"/>
</dbReference>
<dbReference type="InterPro" id="IPR010035">
    <property type="entry name" value="Thi_S"/>
</dbReference>
<dbReference type="Gene3D" id="3.10.20.30">
    <property type="match status" value="1"/>
</dbReference>
<dbReference type="PANTHER" id="PTHR34472:SF1">
    <property type="entry name" value="SULFUR CARRIER PROTEIN THIS"/>
    <property type="match status" value="1"/>
</dbReference>
<proteinExistence type="predicted"/>
<dbReference type="InterPro" id="IPR003749">
    <property type="entry name" value="ThiS/MoaD-like"/>
</dbReference>